<dbReference type="InterPro" id="IPR004176">
    <property type="entry name" value="Clp_R_N"/>
</dbReference>
<proteinExistence type="predicted"/>
<dbReference type="SUPFAM" id="SSF81923">
    <property type="entry name" value="Double Clp-N motif"/>
    <property type="match status" value="1"/>
</dbReference>
<dbReference type="Pfam" id="PF02861">
    <property type="entry name" value="Clp_N"/>
    <property type="match status" value="1"/>
</dbReference>
<dbReference type="OrthoDB" id="1394734at2759"/>
<name>A0A0A1TVQ9_ENTIV</name>
<dbReference type="PROSITE" id="PS51903">
    <property type="entry name" value="CLP_R"/>
    <property type="match status" value="1"/>
</dbReference>
<dbReference type="Proteomes" id="UP000014680">
    <property type="component" value="Unassembled WGS sequence"/>
</dbReference>
<dbReference type="EMBL" id="KB207112">
    <property type="protein sequence ID" value="ELP84552.1"/>
    <property type="molecule type" value="Genomic_DNA"/>
</dbReference>
<dbReference type="AlphaFoldDB" id="A0A0A1TVQ9"/>
<keyword evidence="4" id="KW-1185">Reference proteome</keyword>
<evidence type="ECO:0000259" key="2">
    <source>
        <dbReference type="PROSITE" id="PS51903"/>
    </source>
</evidence>
<dbReference type="RefSeq" id="XP_004183898.1">
    <property type="nucleotide sequence ID" value="XM_004183850.1"/>
</dbReference>
<keyword evidence="1" id="KW-0677">Repeat</keyword>
<gene>
    <name evidence="3" type="ORF">EIN_170870</name>
</gene>
<dbReference type="InterPro" id="IPR036628">
    <property type="entry name" value="Clp_N_dom_sf"/>
</dbReference>
<sequence>MDPNTWTDATVKMFKDAQQIAFQRKAPYIVPMHMVQAILDDEQNIVVRVVQMCGGDVMRMKNAVNEEIGKVPVQDPAPVEVGLHPSSQQVLRRAMEKQKVMGDTYLALDTVILSLVEEKEV</sequence>
<dbReference type="VEuPathDB" id="AmoebaDB:EIN_170870"/>
<protein>
    <submittedName>
        <fullName evidence="3">Chaperone Clpb, putative</fullName>
    </submittedName>
</protein>
<evidence type="ECO:0000313" key="4">
    <source>
        <dbReference type="Proteomes" id="UP000014680"/>
    </source>
</evidence>
<organism evidence="3 4">
    <name type="scientific">Entamoeba invadens IP1</name>
    <dbReference type="NCBI Taxonomy" id="370355"/>
    <lineage>
        <taxon>Eukaryota</taxon>
        <taxon>Amoebozoa</taxon>
        <taxon>Evosea</taxon>
        <taxon>Archamoebae</taxon>
        <taxon>Mastigamoebida</taxon>
        <taxon>Entamoebidae</taxon>
        <taxon>Entamoeba</taxon>
    </lineage>
</organism>
<evidence type="ECO:0000313" key="3">
    <source>
        <dbReference type="EMBL" id="ELP84552.1"/>
    </source>
</evidence>
<evidence type="ECO:0000256" key="1">
    <source>
        <dbReference type="PROSITE-ProRule" id="PRU01251"/>
    </source>
</evidence>
<dbReference type="KEGG" id="eiv:EIN_170870"/>
<dbReference type="OMA" id="WDNEKAL"/>
<dbReference type="GeneID" id="14883707"/>
<dbReference type="Gene3D" id="1.10.1780.10">
    <property type="entry name" value="Clp, N-terminal domain"/>
    <property type="match status" value="1"/>
</dbReference>
<accession>A0A0A1TVQ9</accession>
<reference evidence="3 4" key="1">
    <citation type="submission" date="2012-10" db="EMBL/GenBank/DDBJ databases">
        <authorList>
            <person name="Zafar N."/>
            <person name="Inman J."/>
            <person name="Hall N."/>
            <person name="Lorenzi H."/>
            <person name="Caler E."/>
        </authorList>
    </citation>
    <scope>NUCLEOTIDE SEQUENCE [LARGE SCALE GENOMIC DNA]</scope>
    <source>
        <strain evidence="3 4">IP1</strain>
    </source>
</reference>
<feature type="domain" description="Clp R" evidence="2">
    <location>
        <begin position="3"/>
        <end position="121"/>
    </location>
</feature>